<dbReference type="STRING" id="645517.A6F65_01008"/>
<evidence type="ECO:0000313" key="9">
    <source>
        <dbReference type="Proteomes" id="UP000092698"/>
    </source>
</evidence>
<dbReference type="GO" id="GO:0004109">
    <property type="term" value="F:coproporphyrinogen oxidase activity"/>
    <property type="evidence" value="ECO:0007669"/>
    <property type="project" value="UniProtKB-EC"/>
</dbReference>
<keyword evidence="6" id="KW-0350">Heme biosynthesis</keyword>
<dbReference type="GO" id="GO:0006782">
    <property type="term" value="P:protoporphyrinogen IX biosynthetic process"/>
    <property type="evidence" value="ECO:0007669"/>
    <property type="project" value="TreeGrafter"/>
</dbReference>
<dbReference type="PIRSF" id="PIRSF000166">
    <property type="entry name" value="Coproporphyri_ox"/>
    <property type="match status" value="1"/>
</dbReference>
<evidence type="ECO:0000256" key="1">
    <source>
        <dbReference type="ARBA" id="ARBA00005168"/>
    </source>
</evidence>
<dbReference type="InterPro" id="IPR001260">
    <property type="entry name" value="Coprogen_oxidase_aer"/>
</dbReference>
<keyword evidence="9" id="KW-1185">Reference proteome</keyword>
<dbReference type="Gene3D" id="3.40.1500.10">
    <property type="entry name" value="Coproporphyrinogen III oxidase, aerobic"/>
    <property type="match status" value="1"/>
</dbReference>
<name>A0A1C7D781_9SPHN</name>
<dbReference type="EC" id="1.3.3.3" evidence="4"/>
<dbReference type="RefSeq" id="WP_067786473.1">
    <property type="nucleotide sequence ID" value="NZ_CP016545.1"/>
</dbReference>
<protein>
    <recommendedName>
        <fullName evidence="4">coproporphyrinogen oxidase</fullName>
        <ecNumber evidence="4">1.3.3.3</ecNumber>
    </recommendedName>
</protein>
<comment type="similarity">
    <text evidence="2">Belongs to the aerobic coproporphyrinogen-III oxidase family.</text>
</comment>
<reference evidence="8 9" key="1">
    <citation type="submission" date="2016-07" db="EMBL/GenBank/DDBJ databases">
        <title>Complete genome sequence of Altererythrobacter namhicola JCM 16345T, containing esterase-encoding genes.</title>
        <authorList>
            <person name="Cheng H."/>
            <person name="Wu Y.-H."/>
            <person name="Jian S.-L."/>
            <person name="Huo Y.-Y."/>
            <person name="Wang C.-S."/>
            <person name="Xu X.-W."/>
        </authorList>
    </citation>
    <scope>NUCLEOTIDE SEQUENCE [LARGE SCALE GENOMIC DNA]</scope>
    <source>
        <strain evidence="8 9">JCM 16345</strain>
    </source>
</reference>
<evidence type="ECO:0000256" key="7">
    <source>
        <dbReference type="ARBA" id="ARBA00023244"/>
    </source>
</evidence>
<dbReference type="AlphaFoldDB" id="A0A1C7D781"/>
<sequence>MTDWTQQTQQARTWFESLRDRICAEFEAIEREAGSDAAFDYIAWDRDTDVDQAEAGSHGGGGVRGVMKGKVFEKVGVNVSTVEGKFSPQFAAQVNGASEELPEFTATGISLVAHMANPHVPAVHMNCRFLTTQAAWFGGGADLNPPIPYEDDTADFHAELRGACAAHNPTYYDRFSKWAEEYFYIPHRGVHRGVGGIFYDHLECENETDFERHFAFTRDVGEAFLSAFPKIVRRRMEAGWTEADKATQLEWRGRYAEFNLVYDRGTLFGLKTGGNIDAILMSLPPEATWS</sequence>
<dbReference type="NCBIfam" id="NF003727">
    <property type="entry name" value="PRK05330.1"/>
    <property type="match status" value="1"/>
</dbReference>
<dbReference type="PRINTS" id="PR00073">
    <property type="entry name" value="COPRGNOXDASE"/>
</dbReference>
<dbReference type="OrthoDB" id="9777553at2"/>
<evidence type="ECO:0000256" key="4">
    <source>
        <dbReference type="ARBA" id="ARBA00012869"/>
    </source>
</evidence>
<evidence type="ECO:0000313" key="8">
    <source>
        <dbReference type="EMBL" id="ANU07318.1"/>
    </source>
</evidence>
<comment type="subunit">
    <text evidence="3">Homodimer.</text>
</comment>
<organism evidence="8 9">
    <name type="scientific">Paraurantiacibacter namhicola</name>
    <dbReference type="NCBI Taxonomy" id="645517"/>
    <lineage>
        <taxon>Bacteria</taxon>
        <taxon>Pseudomonadati</taxon>
        <taxon>Pseudomonadota</taxon>
        <taxon>Alphaproteobacteria</taxon>
        <taxon>Sphingomonadales</taxon>
        <taxon>Erythrobacteraceae</taxon>
        <taxon>Paraurantiacibacter</taxon>
    </lineage>
</organism>
<keyword evidence="5 8" id="KW-0560">Oxidoreductase</keyword>
<evidence type="ECO:0000256" key="2">
    <source>
        <dbReference type="ARBA" id="ARBA00010644"/>
    </source>
</evidence>
<dbReference type="PANTHER" id="PTHR10755">
    <property type="entry name" value="COPROPORPHYRINOGEN III OXIDASE, MITOCHONDRIAL"/>
    <property type="match status" value="1"/>
</dbReference>
<dbReference type="InterPro" id="IPR036406">
    <property type="entry name" value="Coprogen_oxidase_aer_sf"/>
</dbReference>
<dbReference type="EMBL" id="CP016545">
    <property type="protein sequence ID" value="ANU07318.1"/>
    <property type="molecule type" value="Genomic_DNA"/>
</dbReference>
<comment type="pathway">
    <text evidence="1">Porphyrin-containing compound metabolism; protoporphyrin-IX biosynthesis; protoporphyrinogen-IX from coproporphyrinogen-III (O2 route): step 1/1.</text>
</comment>
<gene>
    <name evidence="8" type="primary">hemF</name>
    <name evidence="8" type="ORF">A6F65_01008</name>
</gene>
<proteinExistence type="inferred from homology"/>
<evidence type="ECO:0000256" key="6">
    <source>
        <dbReference type="ARBA" id="ARBA00023133"/>
    </source>
</evidence>
<evidence type="ECO:0000256" key="3">
    <source>
        <dbReference type="ARBA" id="ARBA00011738"/>
    </source>
</evidence>
<dbReference type="KEGG" id="anh:A6F65_01008"/>
<dbReference type="PATRIC" id="fig|645517.4.peg.1003"/>
<accession>A0A1C7D781</accession>
<dbReference type="Proteomes" id="UP000092698">
    <property type="component" value="Chromosome"/>
</dbReference>
<keyword evidence="7" id="KW-0627">Porphyrin biosynthesis</keyword>
<evidence type="ECO:0000256" key="5">
    <source>
        <dbReference type="ARBA" id="ARBA00023002"/>
    </source>
</evidence>
<dbReference type="Pfam" id="PF01218">
    <property type="entry name" value="Coprogen_oxidas"/>
    <property type="match status" value="1"/>
</dbReference>
<dbReference type="GO" id="GO:0005737">
    <property type="term" value="C:cytoplasm"/>
    <property type="evidence" value="ECO:0007669"/>
    <property type="project" value="TreeGrafter"/>
</dbReference>
<dbReference type="PANTHER" id="PTHR10755:SF0">
    <property type="entry name" value="OXYGEN-DEPENDENT COPROPORPHYRINOGEN-III OXIDASE, MITOCHONDRIAL"/>
    <property type="match status" value="1"/>
</dbReference>
<dbReference type="SUPFAM" id="SSF102886">
    <property type="entry name" value="Coproporphyrinogen III oxidase"/>
    <property type="match status" value="1"/>
</dbReference>